<organism evidence="9 10">
    <name type="scientific">Sorghum bicolor</name>
    <name type="common">Sorghum</name>
    <name type="synonym">Sorghum vulgare</name>
    <dbReference type="NCBI Taxonomy" id="4558"/>
    <lineage>
        <taxon>Eukaryota</taxon>
        <taxon>Viridiplantae</taxon>
        <taxon>Streptophyta</taxon>
        <taxon>Embryophyta</taxon>
        <taxon>Tracheophyta</taxon>
        <taxon>Spermatophyta</taxon>
        <taxon>Magnoliopsida</taxon>
        <taxon>Liliopsida</taxon>
        <taxon>Poales</taxon>
        <taxon>Poaceae</taxon>
        <taxon>PACMAD clade</taxon>
        <taxon>Panicoideae</taxon>
        <taxon>Andropogonodae</taxon>
        <taxon>Andropogoneae</taxon>
        <taxon>Sorghinae</taxon>
        <taxon>Sorghum</taxon>
    </lineage>
</organism>
<dbReference type="EMBL" id="CM027680">
    <property type="protein sequence ID" value="KAG0551024.1"/>
    <property type="molecule type" value="Genomic_DNA"/>
</dbReference>
<dbReference type="PANTHER" id="PTHR47944:SF9">
    <property type="entry name" value="FLAVONOID 3-MONOOXYGENASE"/>
    <property type="match status" value="1"/>
</dbReference>
<keyword evidence="5 6" id="KW-0408">Iron</keyword>
<feature type="binding site" description="axial binding residue" evidence="6">
    <location>
        <position position="467"/>
    </location>
    <ligand>
        <name>heme</name>
        <dbReference type="ChEBI" id="CHEBI:30413"/>
    </ligand>
    <ligandPart>
        <name>Fe</name>
        <dbReference type="ChEBI" id="CHEBI:18248"/>
    </ligandPart>
</feature>
<name>A0A921S304_SORBI</name>
<dbReference type="OMA" id="HDVAFID"/>
<reference evidence="9" key="1">
    <citation type="journal article" date="2019" name="BMC Genomics">
        <title>A new reference genome for Sorghum bicolor reveals high levels of sequence similarity between sweet and grain genotypes: implications for the genetics of sugar metabolism.</title>
        <authorList>
            <person name="Cooper E.A."/>
            <person name="Brenton Z.W."/>
            <person name="Flinn B.S."/>
            <person name="Jenkins J."/>
            <person name="Shu S."/>
            <person name="Flowers D."/>
            <person name="Luo F."/>
            <person name="Wang Y."/>
            <person name="Xia P."/>
            <person name="Barry K."/>
            <person name="Daum C."/>
            <person name="Lipzen A."/>
            <person name="Yoshinaga Y."/>
            <person name="Schmutz J."/>
            <person name="Saski C."/>
            <person name="Vermerris W."/>
            <person name="Kresovich S."/>
        </authorList>
    </citation>
    <scope>NUCLEOTIDE SEQUENCE</scope>
</reference>
<dbReference type="PRINTS" id="PR00385">
    <property type="entry name" value="P450"/>
</dbReference>
<sequence>METELVVSFMGVVLATALLVVTVLRRKRCSSSSSSREYRLPPGPRPWPVIGNLNLLGSLPHRSIHALSARHGPFMSLRFGSVPVVVGSSVDAARFFLKTNDASFIDRPKMASGKHTAYDYSDIVWSPYGAYWRQARKLWKANLFNDRQLRSLEHVRSEELRVLLRDLRALSLSSSSSASAGRGGGVVALKEHLLMLSLNVISRMALGGKYVGEGGTAGSPISPAEFRWMVDELFLLNGVFCVGDFIPWLSWLDIHGYVGRMKKLGKMFDRFLEHMVEEHSQRRRREGDKFVAADMVDLLLELADDPKLEVPIKRDGVKGFALDLIAGGTDSSAVTIEWAMSELLRNPDVLSKATEELDGVVGRERLVTEQDIPNLPYLEAIVKEAFRLHPVTPLLAPRLCREDASTGSYDIPRGTLVFVNVWTIGRDPAVWGDDAEFFRPERFVGSGVDVKGQDLELLPFGSGRRMCPGYVLGLKMVQVTLANLLHAFAWRLPDGVAPEKLSMQEKFGLAVPRFVPLEAVAVPRLPAHLYA</sequence>
<dbReference type="AlphaFoldDB" id="A0A921S304"/>
<keyword evidence="4 7" id="KW-0560">Oxidoreductase</keyword>
<dbReference type="Gramene" id="EER94825">
    <property type="protein sequence ID" value="EER94825"/>
    <property type="gene ID" value="SORBI_3001G364400"/>
</dbReference>
<evidence type="ECO:0000256" key="7">
    <source>
        <dbReference type="RuleBase" id="RU000461"/>
    </source>
</evidence>
<keyword evidence="8" id="KW-0472">Membrane</keyword>
<keyword evidence="7" id="KW-0503">Monooxygenase</keyword>
<reference evidence="9" key="2">
    <citation type="submission" date="2020-10" db="EMBL/GenBank/DDBJ databases">
        <authorList>
            <person name="Cooper E.A."/>
            <person name="Brenton Z.W."/>
            <person name="Flinn B.S."/>
            <person name="Jenkins J."/>
            <person name="Shu S."/>
            <person name="Flowers D."/>
            <person name="Luo F."/>
            <person name="Wang Y."/>
            <person name="Xia P."/>
            <person name="Barry K."/>
            <person name="Daum C."/>
            <person name="Lipzen A."/>
            <person name="Yoshinaga Y."/>
            <person name="Schmutz J."/>
            <person name="Saski C."/>
            <person name="Vermerris W."/>
            <person name="Kresovich S."/>
        </authorList>
    </citation>
    <scope>NUCLEOTIDE SEQUENCE</scope>
</reference>
<dbReference type="PRINTS" id="PR00463">
    <property type="entry name" value="EP450I"/>
</dbReference>
<dbReference type="InterPro" id="IPR001128">
    <property type="entry name" value="Cyt_P450"/>
</dbReference>
<dbReference type="Proteomes" id="UP000807115">
    <property type="component" value="Chromosome 1"/>
</dbReference>
<dbReference type="OrthoDB" id="2789670at2759"/>
<dbReference type="Gene3D" id="1.10.630.10">
    <property type="entry name" value="Cytochrome P450"/>
    <property type="match status" value="1"/>
</dbReference>
<dbReference type="KEGG" id="sbi:8080798"/>
<evidence type="ECO:0000313" key="10">
    <source>
        <dbReference type="Proteomes" id="UP000807115"/>
    </source>
</evidence>
<evidence type="ECO:0000313" key="9">
    <source>
        <dbReference type="EMBL" id="KAG0551024.1"/>
    </source>
</evidence>
<feature type="transmembrane region" description="Helical" evidence="8">
    <location>
        <begin position="6"/>
        <end position="24"/>
    </location>
</feature>
<dbReference type="PROSITE" id="PS00086">
    <property type="entry name" value="CYTOCHROME_P450"/>
    <property type="match status" value="1"/>
</dbReference>
<keyword evidence="3 6" id="KW-0479">Metal-binding</keyword>
<comment type="similarity">
    <text evidence="1 7">Belongs to the cytochrome P450 family.</text>
</comment>
<dbReference type="InterPro" id="IPR036396">
    <property type="entry name" value="Cyt_P450_sf"/>
</dbReference>
<dbReference type="GO" id="GO:0005506">
    <property type="term" value="F:iron ion binding"/>
    <property type="evidence" value="ECO:0007669"/>
    <property type="project" value="InterPro"/>
</dbReference>
<evidence type="ECO:0000256" key="4">
    <source>
        <dbReference type="ARBA" id="ARBA00023002"/>
    </source>
</evidence>
<evidence type="ECO:0000256" key="2">
    <source>
        <dbReference type="ARBA" id="ARBA00022617"/>
    </source>
</evidence>
<dbReference type="SUPFAM" id="SSF48264">
    <property type="entry name" value="Cytochrome P450"/>
    <property type="match status" value="1"/>
</dbReference>
<accession>A0A921S304</accession>
<dbReference type="PANTHER" id="PTHR47944">
    <property type="entry name" value="CYTOCHROME P450 98A9"/>
    <property type="match status" value="1"/>
</dbReference>
<evidence type="ECO:0000256" key="8">
    <source>
        <dbReference type="SAM" id="Phobius"/>
    </source>
</evidence>
<dbReference type="GO" id="GO:0016705">
    <property type="term" value="F:oxidoreductase activity, acting on paired donors, with incorporation or reduction of molecular oxygen"/>
    <property type="evidence" value="ECO:0007669"/>
    <property type="project" value="InterPro"/>
</dbReference>
<dbReference type="GO" id="GO:0020037">
    <property type="term" value="F:heme binding"/>
    <property type="evidence" value="ECO:0007669"/>
    <property type="project" value="InterPro"/>
</dbReference>
<dbReference type="InterPro" id="IPR017972">
    <property type="entry name" value="Cyt_P450_CS"/>
</dbReference>
<keyword evidence="8" id="KW-1133">Transmembrane helix</keyword>
<protein>
    <submittedName>
        <fullName evidence="9">Uncharacterized protein</fullName>
    </submittedName>
</protein>
<dbReference type="InterPro" id="IPR002401">
    <property type="entry name" value="Cyt_P450_E_grp-I"/>
</dbReference>
<dbReference type="CDD" id="cd20618">
    <property type="entry name" value="CYP71_clan"/>
    <property type="match status" value="1"/>
</dbReference>
<evidence type="ECO:0000256" key="6">
    <source>
        <dbReference type="PIRSR" id="PIRSR602401-1"/>
    </source>
</evidence>
<comment type="caution">
    <text evidence="9">The sequence shown here is derived from an EMBL/GenBank/DDBJ whole genome shotgun (WGS) entry which is preliminary data.</text>
</comment>
<evidence type="ECO:0000256" key="3">
    <source>
        <dbReference type="ARBA" id="ARBA00022723"/>
    </source>
</evidence>
<dbReference type="Pfam" id="PF00067">
    <property type="entry name" value="p450"/>
    <property type="match status" value="1"/>
</dbReference>
<gene>
    <name evidence="9" type="ORF">BDA96_01G388300</name>
</gene>
<comment type="cofactor">
    <cofactor evidence="6">
        <name>heme</name>
        <dbReference type="ChEBI" id="CHEBI:30413"/>
    </cofactor>
</comment>
<dbReference type="GO" id="GO:0004497">
    <property type="term" value="F:monooxygenase activity"/>
    <property type="evidence" value="ECO:0007669"/>
    <property type="project" value="UniProtKB-KW"/>
</dbReference>
<evidence type="ECO:0000256" key="1">
    <source>
        <dbReference type="ARBA" id="ARBA00010617"/>
    </source>
</evidence>
<keyword evidence="2 6" id="KW-0349">Heme</keyword>
<dbReference type="FunFam" id="1.10.630.10:FF:000038">
    <property type="entry name" value="Cytochrome P450 84A1"/>
    <property type="match status" value="1"/>
</dbReference>
<evidence type="ECO:0000256" key="5">
    <source>
        <dbReference type="ARBA" id="ARBA00023004"/>
    </source>
</evidence>
<keyword evidence="8" id="KW-0812">Transmembrane</keyword>
<proteinExistence type="inferred from homology"/>